<keyword evidence="5 6" id="KW-0012">Acyltransferase</keyword>
<sequence length="361" mass="41000">MLIRRRKAAANRRRMATMLARSGALTGLRLLRHPKRARVLLARSRRRRNQQRAGGKRSRLKSLWWLALPLFRAIFPRQATALAGAPAVMRTGAPMEPLRFNAFEVRLAESEAEVEAAQRLRYRVFYDEMQARPSRQVRALGRDVDPYDAFCDHLLVIDRQKMNEDGGAAAAVVGTYRLLRRSVAVRHRGFYSAAEYDLEPLMRLPGEIVELGRSCVEAKYRSGGVMHVLWRGLMAYVQMHDINLMFGCASFHGTDPRVFDRSLSYLHHFHLAPPSLRPRALPLQFVRMDTIPRSGIDVQAAMSELPPLIKGYLRAGSFVGDGAVIDRQFNTIDVCVIVKTDLITAKYDRRYRKQASEPTGS</sequence>
<dbReference type="GO" id="GO:0016746">
    <property type="term" value="F:acyltransferase activity"/>
    <property type="evidence" value="ECO:0007669"/>
    <property type="project" value="UniProtKB-KW"/>
</dbReference>
<keyword evidence="3 6" id="KW-0808">Transferase</keyword>
<keyword evidence="2" id="KW-0444">Lipid biosynthesis</keyword>
<accession>A0A380TKI3</accession>
<evidence type="ECO:0000256" key="4">
    <source>
        <dbReference type="ARBA" id="ARBA00023098"/>
    </source>
</evidence>
<dbReference type="GO" id="GO:0006629">
    <property type="term" value="P:lipid metabolic process"/>
    <property type="evidence" value="ECO:0007669"/>
    <property type="project" value="UniProtKB-KW"/>
</dbReference>
<dbReference type="EMBL" id="UIDG01000626">
    <property type="protein sequence ID" value="SUS08527.1"/>
    <property type="molecule type" value="Genomic_DNA"/>
</dbReference>
<dbReference type="AlphaFoldDB" id="A0A380TKI3"/>
<dbReference type="Gene3D" id="3.40.630.30">
    <property type="match status" value="1"/>
</dbReference>
<reference evidence="6" key="1">
    <citation type="submission" date="2018-07" db="EMBL/GenBank/DDBJ databases">
        <authorList>
            <person name="Quirk P.G."/>
            <person name="Krulwich T.A."/>
        </authorList>
    </citation>
    <scope>NUCLEOTIDE SEQUENCE</scope>
</reference>
<evidence type="ECO:0000256" key="2">
    <source>
        <dbReference type="ARBA" id="ARBA00022516"/>
    </source>
</evidence>
<evidence type="ECO:0000256" key="5">
    <source>
        <dbReference type="ARBA" id="ARBA00023315"/>
    </source>
</evidence>
<evidence type="ECO:0000313" key="6">
    <source>
        <dbReference type="EMBL" id="SUS08527.1"/>
    </source>
</evidence>
<dbReference type="PANTHER" id="PTHR37323">
    <property type="entry name" value="GCN5-RELATED N-ACETYLTRANSFERASE"/>
    <property type="match status" value="1"/>
</dbReference>
<gene>
    <name evidence="6" type="ORF">DF3PB_720004</name>
</gene>
<organism evidence="6">
    <name type="scientific">metagenome</name>
    <dbReference type="NCBI Taxonomy" id="256318"/>
    <lineage>
        <taxon>unclassified sequences</taxon>
        <taxon>metagenomes</taxon>
    </lineage>
</organism>
<dbReference type="InterPro" id="IPR016181">
    <property type="entry name" value="Acyl_CoA_acyltransferase"/>
</dbReference>
<name>A0A380TKI3_9ZZZZ</name>
<dbReference type="Pfam" id="PF13444">
    <property type="entry name" value="Acetyltransf_5"/>
    <property type="match status" value="1"/>
</dbReference>
<comment type="pathway">
    <text evidence="1">Lipid metabolism.</text>
</comment>
<evidence type="ECO:0000256" key="1">
    <source>
        <dbReference type="ARBA" id="ARBA00005189"/>
    </source>
</evidence>
<protein>
    <submittedName>
        <fullName evidence="6">Ornithine-acyl ACP N-acyltransferase (Modular protein)</fullName>
    </submittedName>
</protein>
<dbReference type="SUPFAM" id="SSF55729">
    <property type="entry name" value="Acyl-CoA N-acyltransferases (Nat)"/>
    <property type="match status" value="1"/>
</dbReference>
<proteinExistence type="predicted"/>
<evidence type="ECO:0000256" key="3">
    <source>
        <dbReference type="ARBA" id="ARBA00022679"/>
    </source>
</evidence>
<keyword evidence="4" id="KW-0443">Lipid metabolism</keyword>
<dbReference type="PANTHER" id="PTHR37323:SF1">
    <property type="entry name" value="L-ORNITHINE N(ALPHA)-ACYLTRANSFERASE"/>
    <property type="match status" value="1"/>
</dbReference>
<dbReference type="InterPro" id="IPR052351">
    <property type="entry name" value="Ornithine_N-alpha-AT"/>
</dbReference>